<evidence type="ECO:0000259" key="7">
    <source>
        <dbReference type="PROSITE" id="PS50102"/>
    </source>
</evidence>
<keyword evidence="4" id="KW-0539">Nucleus</keyword>
<feature type="region of interest" description="Disordered" evidence="6">
    <location>
        <begin position="284"/>
        <end position="348"/>
    </location>
</feature>
<comment type="caution">
    <text evidence="8">The sequence shown here is derived from an EMBL/GenBank/DDBJ whole genome shotgun (WGS) entry which is preliminary data.</text>
</comment>
<feature type="region of interest" description="Disordered" evidence="6">
    <location>
        <begin position="1"/>
        <end position="34"/>
    </location>
</feature>
<sequence>MSPINKRRKLEDGEYEVTPATTTTTTTTTNASEVDLAAAPAAPASSSEQAKATDQNRSLFVRSLPASVTTERLTEHFSESFPLKHATVVIDSQTKISKGFGFVTFADAEDAQAAIQQFNDSVLDGRKIKVELAQARHRDADDDLTGVVTGKGRKGGVNTTAVQLREKREQGKKEAQPPKLIVRNLPWSIKTAEDLSLLFRSYGKVKHAVVPSKGPRTQYGFGIVVLRGKKNAEKALAGINGKVVDGRTLAVDWAVDKDTWEEQKNATAEAAKVNETDAVAVVEDEKAEKDKSVGDAAAAAAAAIEDGQEHDDETSSDDVDMDREESDLDEEDDEEDSEDGGVKTNSNDTTVFVRNVPFTTTDEILSAHFSSTFGPVRYARVVYDPETERSRGTGFVCFFNVDDAKSCVKGAPKHEMAAAGNNNESKDKKRKVDTLKHSILQNEASDPSGKYTLEGRVLNVVRALSREGAEKRANEASEQRDIRDRDKRRLYLLSEGSVARGSKLADALGKAEMDIRESSQRQRQRLIKSNPNLGLSLTRLSIRNIPRHIGSKELKALAREAVVGFAQDVKAGIRQPLSKDEMSRGDAEMREAEKRRKEQGKGIVRQAKVVFEDREGAKVTEGGGRSRGYGFIEYVSHRNALAGLRWLNGHSIKSGGEKPKRLIVEFAIENAQVVQRRNERERRAKERPAAERREDRKNGKDDRGPKGQKRKRNNATEEKTAPGPKTVVSTNGTEEGEGNSEQKNRVAKRNRIIAKKRQARKARKG</sequence>
<evidence type="ECO:0000256" key="1">
    <source>
        <dbReference type="ARBA" id="ARBA00004123"/>
    </source>
</evidence>
<dbReference type="Pfam" id="PF00076">
    <property type="entry name" value="RRM_1"/>
    <property type="match status" value="3"/>
</dbReference>
<feature type="region of interest" description="Disordered" evidence="6">
    <location>
        <begin position="675"/>
        <end position="765"/>
    </location>
</feature>
<evidence type="ECO:0000313" key="9">
    <source>
        <dbReference type="Proteomes" id="UP000288859"/>
    </source>
</evidence>
<accession>A0A438N7T1</accession>
<dbReference type="PANTHER" id="PTHR48039:SF5">
    <property type="entry name" value="RNA-BINDING PROTEIN 28"/>
    <property type="match status" value="1"/>
</dbReference>
<comment type="subcellular location">
    <subcellularLocation>
        <location evidence="1">Nucleus</location>
    </subcellularLocation>
</comment>
<feature type="domain" description="RRM" evidence="7">
    <location>
        <begin position="538"/>
        <end position="669"/>
    </location>
</feature>
<feature type="compositionally biased region" description="Basic and acidic residues" evidence="6">
    <location>
        <begin position="284"/>
        <end position="293"/>
    </location>
</feature>
<feature type="compositionally biased region" description="Basic residues" evidence="6">
    <location>
        <begin position="745"/>
        <end position="765"/>
    </location>
</feature>
<evidence type="ECO:0000256" key="6">
    <source>
        <dbReference type="SAM" id="MobiDB-lite"/>
    </source>
</evidence>
<name>A0A438N7T1_EXOME</name>
<reference evidence="8 9" key="1">
    <citation type="submission" date="2017-03" db="EMBL/GenBank/DDBJ databases">
        <title>Genomes of endolithic fungi from Antarctica.</title>
        <authorList>
            <person name="Coleine C."/>
            <person name="Masonjones S."/>
            <person name="Stajich J.E."/>
        </authorList>
    </citation>
    <scope>NUCLEOTIDE SEQUENCE [LARGE SCALE GENOMIC DNA]</scope>
    <source>
        <strain evidence="8 9">CCFEE 6314</strain>
    </source>
</reference>
<evidence type="ECO:0000256" key="5">
    <source>
        <dbReference type="PROSITE-ProRule" id="PRU00176"/>
    </source>
</evidence>
<dbReference type="OrthoDB" id="267048at2759"/>
<feature type="domain" description="RRM" evidence="7">
    <location>
        <begin position="57"/>
        <end position="135"/>
    </location>
</feature>
<dbReference type="Proteomes" id="UP000288859">
    <property type="component" value="Unassembled WGS sequence"/>
</dbReference>
<feature type="compositionally biased region" description="Acidic residues" evidence="6">
    <location>
        <begin position="306"/>
        <end position="339"/>
    </location>
</feature>
<evidence type="ECO:0000313" key="8">
    <source>
        <dbReference type="EMBL" id="RVX71689.1"/>
    </source>
</evidence>
<dbReference type="SUPFAM" id="SSF54928">
    <property type="entry name" value="RNA-binding domain, RBD"/>
    <property type="match status" value="4"/>
</dbReference>
<dbReference type="InterPro" id="IPR035979">
    <property type="entry name" value="RBD_domain_sf"/>
</dbReference>
<dbReference type="EMBL" id="NAJM01000016">
    <property type="protein sequence ID" value="RVX71689.1"/>
    <property type="molecule type" value="Genomic_DNA"/>
</dbReference>
<organism evidence="8 9">
    <name type="scientific">Exophiala mesophila</name>
    <name type="common">Black yeast-like fungus</name>
    <dbReference type="NCBI Taxonomy" id="212818"/>
    <lineage>
        <taxon>Eukaryota</taxon>
        <taxon>Fungi</taxon>
        <taxon>Dikarya</taxon>
        <taxon>Ascomycota</taxon>
        <taxon>Pezizomycotina</taxon>
        <taxon>Eurotiomycetes</taxon>
        <taxon>Chaetothyriomycetidae</taxon>
        <taxon>Chaetothyriales</taxon>
        <taxon>Herpotrichiellaceae</taxon>
        <taxon>Exophiala</taxon>
    </lineage>
</organism>
<dbReference type="InterPro" id="IPR000504">
    <property type="entry name" value="RRM_dom"/>
</dbReference>
<dbReference type="AlphaFoldDB" id="A0A438N7T1"/>
<feature type="compositionally biased region" description="Basic and acidic residues" evidence="6">
    <location>
        <begin position="676"/>
        <end position="705"/>
    </location>
</feature>
<dbReference type="PANTHER" id="PTHR48039">
    <property type="entry name" value="RNA-BINDING MOTIF PROTEIN 14B"/>
    <property type="match status" value="1"/>
</dbReference>
<evidence type="ECO:0000256" key="3">
    <source>
        <dbReference type="ARBA" id="ARBA00022884"/>
    </source>
</evidence>
<evidence type="ECO:0000256" key="2">
    <source>
        <dbReference type="ARBA" id="ARBA00022737"/>
    </source>
</evidence>
<dbReference type="InterPro" id="IPR051945">
    <property type="entry name" value="RRM_MRD1_RNA_proc_ribogen"/>
</dbReference>
<gene>
    <name evidence="8" type="ORF">B0A52_03873</name>
</gene>
<keyword evidence="2" id="KW-0677">Repeat</keyword>
<evidence type="ECO:0000256" key="4">
    <source>
        <dbReference type="ARBA" id="ARBA00023242"/>
    </source>
</evidence>
<dbReference type="InterPro" id="IPR012677">
    <property type="entry name" value="Nucleotide-bd_a/b_plait_sf"/>
</dbReference>
<dbReference type="FunFam" id="3.30.70.330:FF:000406">
    <property type="entry name" value="Related to Nucleolar protein NOP4"/>
    <property type="match status" value="1"/>
</dbReference>
<dbReference type="GO" id="GO:0005730">
    <property type="term" value="C:nucleolus"/>
    <property type="evidence" value="ECO:0007669"/>
    <property type="project" value="TreeGrafter"/>
</dbReference>
<dbReference type="SMART" id="SM00360">
    <property type="entry name" value="RRM"/>
    <property type="match status" value="4"/>
</dbReference>
<feature type="domain" description="RRM" evidence="7">
    <location>
        <begin position="178"/>
        <end position="256"/>
    </location>
</feature>
<dbReference type="GO" id="GO:0003729">
    <property type="term" value="F:mRNA binding"/>
    <property type="evidence" value="ECO:0007669"/>
    <property type="project" value="TreeGrafter"/>
</dbReference>
<dbReference type="CDD" id="cd12676">
    <property type="entry name" value="RRM3_Nop4p"/>
    <property type="match status" value="1"/>
</dbReference>
<proteinExistence type="predicted"/>
<protein>
    <recommendedName>
        <fullName evidence="7">RRM domain-containing protein</fullName>
    </recommendedName>
</protein>
<feature type="domain" description="RRM" evidence="7">
    <location>
        <begin position="349"/>
        <end position="437"/>
    </location>
</feature>
<dbReference type="PROSITE" id="PS50102">
    <property type="entry name" value="RRM"/>
    <property type="match status" value="4"/>
</dbReference>
<dbReference type="VEuPathDB" id="FungiDB:PV10_08488"/>
<dbReference type="InterPro" id="IPR034808">
    <property type="entry name" value="Nop4p_RRM3"/>
</dbReference>
<dbReference type="Gene3D" id="3.30.70.330">
    <property type="match status" value="4"/>
</dbReference>
<keyword evidence="3 5" id="KW-0694">RNA-binding</keyword>